<accession>U4L4Z2</accession>
<protein>
    <submittedName>
        <fullName evidence="2">Uncharacterized protein</fullName>
    </submittedName>
</protein>
<gene>
    <name evidence="2" type="ORF">PCON_04702</name>
</gene>
<feature type="region of interest" description="Disordered" evidence="1">
    <location>
        <begin position="1"/>
        <end position="133"/>
    </location>
</feature>
<proteinExistence type="predicted"/>
<evidence type="ECO:0000313" key="3">
    <source>
        <dbReference type="Proteomes" id="UP000018144"/>
    </source>
</evidence>
<reference evidence="2 3" key="1">
    <citation type="journal article" date="2013" name="PLoS Genet.">
        <title>The genome and development-dependent transcriptomes of Pyronema confluens: a window into fungal evolution.</title>
        <authorList>
            <person name="Traeger S."/>
            <person name="Altegoer F."/>
            <person name="Freitag M."/>
            <person name="Gabaldon T."/>
            <person name="Kempken F."/>
            <person name="Kumar A."/>
            <person name="Marcet-Houben M."/>
            <person name="Poggeler S."/>
            <person name="Stajich J.E."/>
            <person name="Nowrousian M."/>
        </authorList>
    </citation>
    <scope>NUCLEOTIDE SEQUENCE [LARGE SCALE GENOMIC DNA]</scope>
    <source>
        <strain evidence="3">CBS 100304</strain>
        <tissue evidence="2">Vegetative mycelium</tissue>
    </source>
</reference>
<dbReference type="Proteomes" id="UP000018144">
    <property type="component" value="Unassembled WGS sequence"/>
</dbReference>
<name>U4L4Z2_PYROM</name>
<evidence type="ECO:0000313" key="2">
    <source>
        <dbReference type="EMBL" id="CCX05115.1"/>
    </source>
</evidence>
<feature type="compositionally biased region" description="Polar residues" evidence="1">
    <location>
        <begin position="1"/>
        <end position="34"/>
    </location>
</feature>
<dbReference type="EMBL" id="HF935234">
    <property type="protein sequence ID" value="CCX05115.1"/>
    <property type="molecule type" value="Genomic_DNA"/>
</dbReference>
<feature type="compositionally biased region" description="Polar residues" evidence="1">
    <location>
        <begin position="102"/>
        <end position="112"/>
    </location>
</feature>
<sequence length="161" mass="17703">MHQVQWPLQTMNSRNPTATNFELNTPVVTPNPNLGQPRHILPLRPANDDKVTTIPPRPKKNKGRKEKPEEKLVPGPIDPKKPGSAQQGPANTNHQKRGAGQGNKNSGNNANSRKVRAQNPKNPHQAAIPVVKPPTVRIEEAVEKLLNTAVSEKEGEENDEK</sequence>
<keyword evidence="3" id="KW-1185">Reference proteome</keyword>
<evidence type="ECO:0000256" key="1">
    <source>
        <dbReference type="SAM" id="MobiDB-lite"/>
    </source>
</evidence>
<dbReference type="AlphaFoldDB" id="U4L4Z2"/>
<organism evidence="2 3">
    <name type="scientific">Pyronema omphalodes (strain CBS 100304)</name>
    <name type="common">Pyronema confluens</name>
    <dbReference type="NCBI Taxonomy" id="1076935"/>
    <lineage>
        <taxon>Eukaryota</taxon>
        <taxon>Fungi</taxon>
        <taxon>Dikarya</taxon>
        <taxon>Ascomycota</taxon>
        <taxon>Pezizomycotina</taxon>
        <taxon>Pezizomycetes</taxon>
        <taxon>Pezizales</taxon>
        <taxon>Pyronemataceae</taxon>
        <taxon>Pyronema</taxon>
    </lineage>
</organism>
<feature type="compositionally biased region" description="Polar residues" evidence="1">
    <location>
        <begin position="84"/>
        <end position="93"/>
    </location>
</feature>